<comment type="caution">
    <text evidence="2">The sequence shown here is derived from an EMBL/GenBank/DDBJ whole genome shotgun (WGS) entry which is preliminary data.</text>
</comment>
<evidence type="ECO:0000256" key="1">
    <source>
        <dbReference type="SAM" id="Phobius"/>
    </source>
</evidence>
<dbReference type="GeneID" id="39732159"/>
<feature type="transmembrane region" description="Helical" evidence="1">
    <location>
        <begin position="372"/>
        <end position="398"/>
    </location>
</feature>
<keyword evidence="3" id="KW-1185">Reference proteome</keyword>
<feature type="transmembrane region" description="Helical" evidence="1">
    <location>
        <begin position="266"/>
        <end position="287"/>
    </location>
</feature>
<dbReference type="VEuPathDB" id="PlasmoDB:PGAL8A_00362900"/>
<proteinExistence type="predicted"/>
<protein>
    <submittedName>
        <fullName evidence="2">Uncharacterized protein</fullName>
    </submittedName>
</protein>
<sequence length="407" mass="48156">MGYSTALINTVTHIKKSKIILFGFRILWITSIIAYMIILKVTSDHHLLVGQVEEELYKISNKQLLKDDKIFHNYNKSFNIINFICGSFLIFSCLVNILFSINIRIKNIKLSNYKKIVRIINLNLQVLIISLIFMENFDNQVFFCNLKEYLYWFQNYNNKINLFVNSGNNLCIMHKYANFFSLSFLIFSLIEFFTLYINTEKPFRKKFFIFYIKISTAFISLALFYFYLKNKYFFNNVLSKYNIFSLENFNESIKVIILSTQKQKTYYFQLLIFSTFFSGIFFLASGLYDLCSILKSCKFFLLVSVLISVCAFIIILSQLLFSTYILEESFFFCSYKEYVESNKNLEEKSLSTLGATSDITETNWFCNLKSFLFIYFVNIITGLIFFIVDFFVSVYLVFSKKYTAKYT</sequence>
<name>A0A1J1GV83_PLAGA</name>
<feature type="transmembrane region" description="Helical" evidence="1">
    <location>
        <begin position="115"/>
        <end position="133"/>
    </location>
</feature>
<dbReference type="OMA" id="CSYEEYL"/>
<accession>A0A1J1GV83</accession>
<gene>
    <name evidence="2" type="ORF">PGAL8A_00362900</name>
</gene>
<feature type="transmembrane region" description="Helical" evidence="1">
    <location>
        <begin position="176"/>
        <end position="196"/>
    </location>
</feature>
<keyword evidence="1" id="KW-1133">Transmembrane helix</keyword>
<evidence type="ECO:0000313" key="3">
    <source>
        <dbReference type="Proteomes" id="UP000220797"/>
    </source>
</evidence>
<feature type="transmembrane region" description="Helical" evidence="1">
    <location>
        <begin position="19"/>
        <end position="38"/>
    </location>
</feature>
<dbReference type="Proteomes" id="UP000220797">
    <property type="component" value="Unassembled WGS sequence"/>
</dbReference>
<feature type="transmembrane region" description="Helical" evidence="1">
    <location>
        <begin position="80"/>
        <end position="103"/>
    </location>
</feature>
<dbReference type="OrthoDB" id="383050at2759"/>
<organism evidence="2 3">
    <name type="scientific">Plasmodium gallinaceum</name>
    <dbReference type="NCBI Taxonomy" id="5849"/>
    <lineage>
        <taxon>Eukaryota</taxon>
        <taxon>Sar</taxon>
        <taxon>Alveolata</taxon>
        <taxon>Apicomplexa</taxon>
        <taxon>Aconoidasida</taxon>
        <taxon>Haemosporida</taxon>
        <taxon>Plasmodiidae</taxon>
        <taxon>Plasmodium</taxon>
        <taxon>Plasmodium (Haemamoeba)</taxon>
    </lineage>
</organism>
<dbReference type="AlphaFoldDB" id="A0A1J1GV83"/>
<keyword evidence="1" id="KW-0812">Transmembrane</keyword>
<feature type="transmembrane region" description="Helical" evidence="1">
    <location>
        <begin position="299"/>
        <end position="321"/>
    </location>
</feature>
<dbReference type="RefSeq" id="XP_028529210.1">
    <property type="nucleotide sequence ID" value="XM_028672682.1"/>
</dbReference>
<feature type="transmembrane region" description="Helical" evidence="1">
    <location>
        <begin position="208"/>
        <end position="228"/>
    </location>
</feature>
<reference evidence="2" key="1">
    <citation type="submission" date="2015-04" db="EMBL/GenBank/DDBJ databases">
        <authorList>
            <consortium name="Pathogen Informatics"/>
        </authorList>
    </citation>
    <scope>NUCLEOTIDE SEQUENCE [LARGE SCALE GENOMIC DNA]</scope>
    <source>
        <strain evidence="2">8A</strain>
    </source>
</reference>
<evidence type="ECO:0000313" key="2">
    <source>
        <dbReference type="EMBL" id="CRG96405.1"/>
    </source>
</evidence>
<dbReference type="EMBL" id="CVMV01000059">
    <property type="protein sequence ID" value="CRG96405.1"/>
    <property type="molecule type" value="Genomic_DNA"/>
</dbReference>
<keyword evidence="1" id="KW-0472">Membrane</keyword>